<sequence>MGFRKKKTLMDQAGDLVDQILPVLESAVDTAKEKAVPLYQDAKEKAVPLYQDAKDRAVPLYNDAVESAKPLLAQGRAMASEKAALGAAMVADAAASGKDLATAQVAKVADLKPEPEKKKGGKLKKVLIITGVAGLAAFAYKKLTASDDSWQSAYTPTPPPAPAKPAAPAAAAAPVADEPTADDAAAASPDEALADAVEEPHEVTTPDDPAEVVEIVDGEPDKT</sequence>
<proteinExistence type="predicted"/>
<organism evidence="2">
    <name type="scientific">metagenome</name>
    <dbReference type="NCBI Taxonomy" id="256318"/>
    <lineage>
        <taxon>unclassified sequences</taxon>
        <taxon>metagenomes</taxon>
    </lineage>
</organism>
<feature type="region of interest" description="Disordered" evidence="1">
    <location>
        <begin position="148"/>
        <end position="223"/>
    </location>
</feature>
<dbReference type="EMBL" id="CZKA01000013">
    <property type="protein sequence ID" value="CUR54646.1"/>
    <property type="molecule type" value="Genomic_DNA"/>
</dbReference>
<feature type="compositionally biased region" description="Pro residues" evidence="1">
    <location>
        <begin position="156"/>
        <end position="165"/>
    </location>
</feature>
<feature type="compositionally biased region" description="Low complexity" evidence="1">
    <location>
        <begin position="166"/>
        <end position="191"/>
    </location>
</feature>
<gene>
    <name evidence="2" type="ORF">NOCA2200036</name>
</gene>
<dbReference type="AlphaFoldDB" id="A0A2P2BY18"/>
<feature type="compositionally biased region" description="Acidic residues" evidence="1">
    <location>
        <begin position="208"/>
        <end position="223"/>
    </location>
</feature>
<reference evidence="2" key="1">
    <citation type="submission" date="2015-08" db="EMBL/GenBank/DDBJ databases">
        <authorList>
            <person name="Babu N.S."/>
            <person name="Beckwith C.J."/>
            <person name="Beseler K.G."/>
            <person name="Brison A."/>
            <person name="Carone J.V."/>
            <person name="Caskin T.P."/>
            <person name="Diamond M."/>
            <person name="Durham M.E."/>
            <person name="Foxe J.M."/>
            <person name="Go M."/>
            <person name="Henderson B.A."/>
            <person name="Jones I.B."/>
            <person name="McGettigan J.A."/>
            <person name="Micheletti S.J."/>
            <person name="Nasrallah M.E."/>
            <person name="Ortiz D."/>
            <person name="Piller C.R."/>
            <person name="Privatt S.R."/>
            <person name="Schneider S.L."/>
            <person name="Sharp S."/>
            <person name="Smith T.C."/>
            <person name="Stanton J.D."/>
            <person name="Ullery H.E."/>
            <person name="Wilson R.J."/>
            <person name="Serrano M.G."/>
            <person name="Buck G."/>
            <person name="Lee V."/>
            <person name="Wang Y."/>
            <person name="Carvalho R."/>
            <person name="Voegtly L."/>
            <person name="Shi R."/>
            <person name="Duckworth R."/>
            <person name="Johnson A."/>
            <person name="Loviza R."/>
            <person name="Walstead R."/>
            <person name="Shah Z."/>
            <person name="Kiflezghi M."/>
            <person name="Wade K."/>
            <person name="Ball S.L."/>
            <person name="Bradley K.W."/>
            <person name="Asai D.J."/>
            <person name="Bowman C.A."/>
            <person name="Russell D.A."/>
            <person name="Pope W.H."/>
            <person name="Jacobs-Sera D."/>
            <person name="Hendrix R.W."/>
            <person name="Hatfull G.F."/>
        </authorList>
    </citation>
    <scope>NUCLEOTIDE SEQUENCE</scope>
</reference>
<name>A0A2P2BY18_9ZZZZ</name>
<accession>A0A2P2BY18</accession>
<evidence type="ECO:0000256" key="1">
    <source>
        <dbReference type="SAM" id="MobiDB-lite"/>
    </source>
</evidence>
<protein>
    <submittedName>
        <fullName evidence="2">Uncharacterized protein</fullName>
    </submittedName>
</protein>
<evidence type="ECO:0000313" key="2">
    <source>
        <dbReference type="EMBL" id="CUR54646.1"/>
    </source>
</evidence>